<evidence type="ECO:0000313" key="3">
    <source>
        <dbReference type="EMBL" id="MQL77621.1"/>
    </source>
</evidence>
<evidence type="ECO:0000256" key="1">
    <source>
        <dbReference type="ARBA" id="ARBA00022737"/>
    </source>
</evidence>
<organism evidence="3 4">
    <name type="scientific">Colocasia esculenta</name>
    <name type="common">Wild taro</name>
    <name type="synonym">Arum esculentum</name>
    <dbReference type="NCBI Taxonomy" id="4460"/>
    <lineage>
        <taxon>Eukaryota</taxon>
        <taxon>Viridiplantae</taxon>
        <taxon>Streptophyta</taxon>
        <taxon>Embryophyta</taxon>
        <taxon>Tracheophyta</taxon>
        <taxon>Spermatophyta</taxon>
        <taxon>Magnoliopsida</taxon>
        <taxon>Liliopsida</taxon>
        <taxon>Araceae</taxon>
        <taxon>Aroideae</taxon>
        <taxon>Colocasieae</taxon>
        <taxon>Colocasia</taxon>
    </lineage>
</organism>
<dbReference type="OrthoDB" id="778952at2759"/>
<reference evidence="3" key="1">
    <citation type="submission" date="2017-07" db="EMBL/GenBank/DDBJ databases">
        <title>Taro Niue Genome Assembly and Annotation.</title>
        <authorList>
            <person name="Atibalentja N."/>
            <person name="Keating K."/>
            <person name="Fields C.J."/>
        </authorList>
    </citation>
    <scope>NUCLEOTIDE SEQUENCE</scope>
    <source>
        <strain evidence="3">Niue_2</strain>
        <tissue evidence="3">Leaf</tissue>
    </source>
</reference>
<dbReference type="InterPro" id="IPR024372">
    <property type="entry name" value="Ecm29_N"/>
</dbReference>
<protein>
    <recommendedName>
        <fullName evidence="2">Proteasome component Ecm29 N-terminal domain-containing protein</fullName>
    </recommendedName>
</protein>
<accession>A0A843U258</accession>
<feature type="non-terminal residue" evidence="3">
    <location>
        <position position="1"/>
    </location>
</feature>
<dbReference type="PANTHER" id="PTHR23346">
    <property type="entry name" value="TRANSLATIONAL ACTIVATOR GCN1-RELATED"/>
    <property type="match status" value="1"/>
</dbReference>
<name>A0A843U258_COLES</name>
<evidence type="ECO:0000259" key="2">
    <source>
        <dbReference type="Pfam" id="PF13001"/>
    </source>
</evidence>
<sequence>MAEPSSGSSPAPPLSDAEREEMLDRMLTRLALADDSKLEGLLSKILPYSISALASPSPSVRKLVMEILSHLNKRVKHQLEIRLPLLELWKVYGEDSTPPIVRNFCIVYIEMAFDRLSSEEKANLAPEFMSNIGKLPLQHQYIILRIVSKVIGECHSSRIDETIGDKYRMIANDENGQALLESRIFQLNRGSLL</sequence>
<dbReference type="GO" id="GO:0005737">
    <property type="term" value="C:cytoplasm"/>
    <property type="evidence" value="ECO:0007669"/>
    <property type="project" value="TreeGrafter"/>
</dbReference>
<dbReference type="SUPFAM" id="SSF48371">
    <property type="entry name" value="ARM repeat"/>
    <property type="match status" value="1"/>
</dbReference>
<dbReference type="AlphaFoldDB" id="A0A843U258"/>
<feature type="domain" description="Proteasome component Ecm29 N-terminal" evidence="2">
    <location>
        <begin position="23"/>
        <end position="181"/>
    </location>
</feature>
<dbReference type="EMBL" id="NMUH01000358">
    <property type="protein sequence ID" value="MQL77621.1"/>
    <property type="molecule type" value="Genomic_DNA"/>
</dbReference>
<comment type="caution">
    <text evidence="3">The sequence shown here is derived from an EMBL/GenBank/DDBJ whole genome shotgun (WGS) entry which is preliminary data.</text>
</comment>
<dbReference type="Proteomes" id="UP000652761">
    <property type="component" value="Unassembled WGS sequence"/>
</dbReference>
<evidence type="ECO:0000313" key="4">
    <source>
        <dbReference type="Proteomes" id="UP000652761"/>
    </source>
</evidence>
<gene>
    <name evidence="3" type="ORF">Taro_010030</name>
</gene>
<dbReference type="GO" id="GO:0060090">
    <property type="term" value="F:molecular adaptor activity"/>
    <property type="evidence" value="ECO:0007669"/>
    <property type="project" value="InterPro"/>
</dbReference>
<keyword evidence="1" id="KW-0677">Repeat</keyword>
<dbReference type="GO" id="GO:0036503">
    <property type="term" value="P:ERAD pathway"/>
    <property type="evidence" value="ECO:0007669"/>
    <property type="project" value="TreeGrafter"/>
</dbReference>
<dbReference type="GO" id="GO:0005634">
    <property type="term" value="C:nucleus"/>
    <property type="evidence" value="ECO:0007669"/>
    <property type="project" value="TreeGrafter"/>
</dbReference>
<proteinExistence type="predicted"/>
<dbReference type="InterPro" id="IPR016024">
    <property type="entry name" value="ARM-type_fold"/>
</dbReference>
<dbReference type="Pfam" id="PF13001">
    <property type="entry name" value="ECM29_N"/>
    <property type="match status" value="1"/>
</dbReference>
<dbReference type="GO" id="GO:0043248">
    <property type="term" value="P:proteasome assembly"/>
    <property type="evidence" value="ECO:0007669"/>
    <property type="project" value="InterPro"/>
</dbReference>
<dbReference type="PANTHER" id="PTHR23346:SF19">
    <property type="entry name" value="PROTEASOME ADAPTER AND SCAFFOLD PROTEIN ECM29"/>
    <property type="match status" value="1"/>
</dbReference>
<keyword evidence="4" id="KW-1185">Reference proteome</keyword>